<sequence length="59" mass="6332">MSSGAQVSLYPMSAPLIGPPDILLATASQVFCRLGDTEGHVTFDITVSANSRRKPEIER</sequence>
<organism evidence="1 2">
    <name type="scientific">Rhizobium lentis</name>
    <dbReference type="NCBI Taxonomy" id="1138194"/>
    <lineage>
        <taxon>Bacteria</taxon>
        <taxon>Pseudomonadati</taxon>
        <taxon>Pseudomonadota</taxon>
        <taxon>Alphaproteobacteria</taxon>
        <taxon>Hyphomicrobiales</taxon>
        <taxon>Rhizobiaceae</taxon>
        <taxon>Rhizobium/Agrobacterium group</taxon>
        <taxon>Rhizobium</taxon>
    </lineage>
</organism>
<gene>
    <name evidence="1" type="ORF">HJB60_16735</name>
</gene>
<proteinExistence type="predicted"/>
<name>A0ABS7IG20_9HYPH</name>
<accession>A0ABS7IG20</accession>
<dbReference type="RefSeq" id="WP_221120174.1">
    <property type="nucleotide sequence ID" value="NZ_JABDYF010000007.1"/>
</dbReference>
<dbReference type="EMBL" id="JABDYF010000007">
    <property type="protein sequence ID" value="MBX5090803.1"/>
    <property type="molecule type" value="Genomic_DNA"/>
</dbReference>
<dbReference type="InterPro" id="IPR029756">
    <property type="entry name" value="MTH1187/YkoF-like"/>
</dbReference>
<keyword evidence="2" id="KW-1185">Reference proteome</keyword>
<comment type="caution">
    <text evidence="1">The sequence shown here is derived from an EMBL/GenBank/DDBJ whole genome shotgun (WGS) entry which is preliminary data.</text>
</comment>
<evidence type="ECO:0000313" key="1">
    <source>
        <dbReference type="EMBL" id="MBX5090803.1"/>
    </source>
</evidence>
<reference evidence="1 2" key="1">
    <citation type="submission" date="2020-04" db="EMBL/GenBank/DDBJ databases">
        <title>Global-level population genomics: horizontal gene transfer, symbiosis and evolution in Rhizobia.</title>
        <authorList>
            <person name="Gai Y."/>
        </authorList>
    </citation>
    <scope>NUCLEOTIDE SEQUENCE [LARGE SCALE GENOMIC DNA]</scope>
    <source>
        <strain evidence="1 2">BLR33</strain>
    </source>
</reference>
<protein>
    <submittedName>
        <fullName evidence="1">Uncharacterized protein</fullName>
    </submittedName>
</protein>
<dbReference type="Proteomes" id="UP000770629">
    <property type="component" value="Unassembled WGS sequence"/>
</dbReference>
<evidence type="ECO:0000313" key="2">
    <source>
        <dbReference type="Proteomes" id="UP000770629"/>
    </source>
</evidence>
<dbReference type="SUPFAM" id="SSF89957">
    <property type="entry name" value="MTH1187/YkoF-like"/>
    <property type="match status" value="1"/>
</dbReference>